<dbReference type="OrthoDB" id="722566at2759"/>
<dbReference type="EMBL" id="PGGS01000873">
    <property type="protein sequence ID" value="PNH01513.1"/>
    <property type="molecule type" value="Genomic_DNA"/>
</dbReference>
<dbReference type="SUPFAM" id="SSF81383">
    <property type="entry name" value="F-box domain"/>
    <property type="match status" value="1"/>
</dbReference>
<reference evidence="1 2" key="1">
    <citation type="journal article" date="2017" name="Mol. Biol. Evol.">
        <title>The 4-celled Tetrabaena socialis nuclear genome reveals the essential components for genetic control of cell number at the origin of multicellularity in the volvocine lineage.</title>
        <authorList>
            <person name="Featherston J."/>
            <person name="Arakaki Y."/>
            <person name="Hanschen E.R."/>
            <person name="Ferris P.J."/>
            <person name="Michod R.E."/>
            <person name="Olson B.J.S.C."/>
            <person name="Nozaki H."/>
            <person name="Durand P.M."/>
        </authorList>
    </citation>
    <scope>NUCLEOTIDE SEQUENCE [LARGE SCALE GENOMIC DNA]</scope>
    <source>
        <strain evidence="1 2">NIES-571</strain>
    </source>
</reference>
<protein>
    <submittedName>
        <fullName evidence="1">F-box protein</fullName>
    </submittedName>
</protein>
<dbReference type="Proteomes" id="UP000236333">
    <property type="component" value="Unassembled WGS sequence"/>
</dbReference>
<sequence>MAAPSPLVELTDDLAARVLLCLRPRDVCCAALCCKRLAAVCRDDARIWAPLCAAHWAAHTSPERWLAAGAAAAAAAAAVAGPSALPPAGAGGASFGEEDEEAGEAPPTTYRAVFATLRRLQPLIGMWRGPAGDQPAGSLFRVGWAAGGAGHVEVVALRGGRNVTEVVSETTARVGPAYPGVSIQQVDETAAAAAPRPRGPPPTRVVAVFPGQGRVAGTGFSNPTWIEGRLWVYDNGSIGFLWRGEFDFLLDMERMQMGPPPALGRGGTA</sequence>
<comment type="caution">
    <text evidence="1">The sequence shown here is derived from an EMBL/GenBank/DDBJ whole genome shotgun (WGS) entry which is preliminary data.</text>
</comment>
<evidence type="ECO:0000313" key="1">
    <source>
        <dbReference type="EMBL" id="PNH01513.1"/>
    </source>
</evidence>
<dbReference type="AlphaFoldDB" id="A0A2J7ZMM0"/>
<organism evidence="1 2">
    <name type="scientific">Tetrabaena socialis</name>
    <dbReference type="NCBI Taxonomy" id="47790"/>
    <lineage>
        <taxon>Eukaryota</taxon>
        <taxon>Viridiplantae</taxon>
        <taxon>Chlorophyta</taxon>
        <taxon>core chlorophytes</taxon>
        <taxon>Chlorophyceae</taxon>
        <taxon>CS clade</taxon>
        <taxon>Chlamydomonadales</taxon>
        <taxon>Tetrabaenaceae</taxon>
        <taxon>Tetrabaena</taxon>
    </lineage>
</organism>
<proteinExistence type="predicted"/>
<dbReference type="InterPro" id="IPR040275">
    <property type="entry name" value="At5g39450-like"/>
</dbReference>
<dbReference type="Gene3D" id="1.20.1280.50">
    <property type="match status" value="1"/>
</dbReference>
<dbReference type="Pfam" id="PF12014">
    <property type="entry name" value="Cyclin_D1_bind"/>
    <property type="match status" value="1"/>
</dbReference>
<accession>A0A2J7ZMM0</accession>
<dbReference type="PANTHER" id="PTHR31370">
    <property type="entry name" value="F-BOX PROTEIN FAMILY-LIKE"/>
    <property type="match status" value="1"/>
</dbReference>
<keyword evidence="2" id="KW-1185">Reference proteome</keyword>
<gene>
    <name evidence="1" type="ORF">TSOC_012593</name>
</gene>
<dbReference type="InterPro" id="IPR036047">
    <property type="entry name" value="F-box-like_dom_sf"/>
</dbReference>
<evidence type="ECO:0000313" key="2">
    <source>
        <dbReference type="Proteomes" id="UP000236333"/>
    </source>
</evidence>
<name>A0A2J7ZMM0_9CHLO</name>